<feature type="transmembrane region" description="Helical" evidence="19">
    <location>
        <begin position="66"/>
        <end position="86"/>
    </location>
</feature>
<dbReference type="PROSITE" id="PS50857">
    <property type="entry name" value="COX2_CUA"/>
    <property type="match status" value="1"/>
</dbReference>
<keyword evidence="8 18" id="KW-0479">Metal-binding</keyword>
<feature type="transmembrane region" description="Helical" evidence="19">
    <location>
        <begin position="26"/>
        <end position="46"/>
    </location>
</feature>
<dbReference type="InterPro" id="IPR036257">
    <property type="entry name" value="Cyt_c_oxidase_su2_TM_sf"/>
</dbReference>
<evidence type="ECO:0000256" key="9">
    <source>
        <dbReference type="ARBA" id="ARBA00022792"/>
    </source>
</evidence>
<keyword evidence="7 18" id="KW-0812">Transmembrane</keyword>
<evidence type="ECO:0000313" key="22">
    <source>
        <dbReference type="EMBL" id="BAL70372.1"/>
    </source>
</evidence>
<dbReference type="Pfam" id="PF00116">
    <property type="entry name" value="COX2"/>
    <property type="match status" value="1"/>
</dbReference>
<evidence type="ECO:0000256" key="4">
    <source>
        <dbReference type="ARBA" id="ARBA00015946"/>
    </source>
</evidence>
<comment type="cofactor">
    <cofactor evidence="18">
        <name>Cu cation</name>
        <dbReference type="ChEBI" id="CHEBI:23378"/>
    </cofactor>
    <text evidence="18">Binds a copper A center.</text>
</comment>
<dbReference type="InterPro" id="IPR001505">
    <property type="entry name" value="Copper_CuA"/>
</dbReference>
<evidence type="ECO:0000259" key="20">
    <source>
        <dbReference type="PROSITE" id="PS50857"/>
    </source>
</evidence>
<keyword evidence="14 18" id="KW-0186">Copper</keyword>
<dbReference type="PANTHER" id="PTHR22888:SF9">
    <property type="entry name" value="CYTOCHROME C OXIDASE SUBUNIT 2"/>
    <property type="match status" value="1"/>
</dbReference>
<keyword evidence="13 19" id="KW-1133">Transmembrane helix</keyword>
<comment type="subcellular location">
    <subcellularLocation>
        <location evidence="1 18">Mitochondrion inner membrane</location>
        <topology evidence="1 18">Multi-pass membrane protein</topology>
    </subcellularLocation>
</comment>
<keyword evidence="12 18" id="KW-0249">Electron transport</keyword>
<dbReference type="Gene3D" id="2.60.40.420">
    <property type="entry name" value="Cupredoxins - blue copper proteins"/>
    <property type="match status" value="1"/>
</dbReference>
<dbReference type="EMBL" id="AB639034">
    <property type="protein sequence ID" value="BAL70372.1"/>
    <property type="molecule type" value="Genomic_DNA"/>
</dbReference>
<gene>
    <name evidence="22" type="primary">COX2</name>
</gene>
<evidence type="ECO:0000259" key="21">
    <source>
        <dbReference type="PROSITE" id="PS50999"/>
    </source>
</evidence>
<keyword evidence="5 18" id="KW-0813">Transport</keyword>
<dbReference type="InterPro" id="IPR008972">
    <property type="entry name" value="Cupredoxin"/>
</dbReference>
<feature type="domain" description="Cytochrome oxidase subunit II transmembrane region profile" evidence="21">
    <location>
        <begin position="1"/>
        <end position="90"/>
    </location>
</feature>
<evidence type="ECO:0000256" key="6">
    <source>
        <dbReference type="ARBA" id="ARBA00022660"/>
    </source>
</evidence>
<evidence type="ECO:0000256" key="19">
    <source>
        <dbReference type="SAM" id="Phobius"/>
    </source>
</evidence>
<dbReference type="PROSITE" id="PS00078">
    <property type="entry name" value="COX2"/>
    <property type="match status" value="1"/>
</dbReference>
<comment type="function">
    <text evidence="18">Component of the cytochrome c oxidase, the last enzyme in the mitochondrial electron transport chain which drives oxidative phosphorylation. The respiratory chain contains 3 multisubunit complexes succinate dehydrogenase (complex II, CII), ubiquinol-cytochrome c oxidoreductase (cytochrome b-c1 complex, complex III, CIII) and cytochrome c oxidase (complex IV, CIV), that cooperate to transfer electrons derived from NADH and succinate to molecular oxygen, creating an electrochemical gradient over the inner membrane that drives transmembrane transport and the ATP synthase. Cytochrome c oxidase is the component of the respiratory chain that catalyzes the reduction of oxygen to water. Electrons originating from reduced cytochrome c in the intermembrane space (IMS) are transferred via the dinuclear copper A center (CU(A)) of subunit 2 and heme A of subunit 1 to the active site in subunit 1, a binuclear center (BNC) formed by heme A3 and copper B (CU(B)). The BNC reduces molecular oxygen to 2 water molecules using 4 electrons from cytochrome c in the IMS and 4 protons from the mitochondrial matrix.</text>
</comment>
<dbReference type="GO" id="GO:0042773">
    <property type="term" value="P:ATP synthesis coupled electron transport"/>
    <property type="evidence" value="ECO:0007669"/>
    <property type="project" value="TreeGrafter"/>
</dbReference>
<evidence type="ECO:0000256" key="8">
    <source>
        <dbReference type="ARBA" id="ARBA00022723"/>
    </source>
</evidence>
<comment type="catalytic activity">
    <reaction evidence="17">
        <text>4 Fe(II)-[cytochrome c] + O2 + 8 H(+)(in) = 4 Fe(III)-[cytochrome c] + 2 H2O + 4 H(+)(out)</text>
        <dbReference type="Rhea" id="RHEA:11436"/>
        <dbReference type="Rhea" id="RHEA-COMP:10350"/>
        <dbReference type="Rhea" id="RHEA-COMP:14399"/>
        <dbReference type="ChEBI" id="CHEBI:15377"/>
        <dbReference type="ChEBI" id="CHEBI:15378"/>
        <dbReference type="ChEBI" id="CHEBI:15379"/>
        <dbReference type="ChEBI" id="CHEBI:29033"/>
        <dbReference type="ChEBI" id="CHEBI:29034"/>
        <dbReference type="EC" id="7.1.1.9"/>
    </reaction>
    <physiologicalReaction direction="left-to-right" evidence="17">
        <dbReference type="Rhea" id="RHEA:11437"/>
    </physiologicalReaction>
</comment>
<dbReference type="GO" id="GO:0005743">
    <property type="term" value="C:mitochondrial inner membrane"/>
    <property type="evidence" value="ECO:0007669"/>
    <property type="project" value="UniProtKB-SubCell"/>
</dbReference>
<organism evidence="22">
    <name type="scientific">Aposthonia japonica</name>
    <dbReference type="NCBI Taxonomy" id="911381"/>
    <lineage>
        <taxon>Eukaryota</taxon>
        <taxon>Metazoa</taxon>
        <taxon>Ecdysozoa</taxon>
        <taxon>Arthropoda</taxon>
        <taxon>Hexapoda</taxon>
        <taxon>Insecta</taxon>
        <taxon>Pterygota</taxon>
        <taxon>Neoptera</taxon>
        <taxon>Polyneoptera</taxon>
        <taxon>Embioptera</taxon>
        <taxon>Oligotomidae</taxon>
        <taxon>Aposthonia</taxon>
    </lineage>
</organism>
<dbReference type="PROSITE" id="PS50999">
    <property type="entry name" value="COX2_TM"/>
    <property type="match status" value="1"/>
</dbReference>
<evidence type="ECO:0000256" key="10">
    <source>
        <dbReference type="ARBA" id="ARBA00022842"/>
    </source>
</evidence>
<keyword evidence="9 18" id="KW-0999">Mitochondrion inner membrane</keyword>
<feature type="domain" description="Cytochrome oxidase subunit II copper A binding" evidence="20">
    <location>
        <begin position="91"/>
        <end position="221"/>
    </location>
</feature>
<dbReference type="PANTHER" id="PTHR22888">
    <property type="entry name" value="CYTOCHROME C OXIDASE, SUBUNIT II"/>
    <property type="match status" value="1"/>
</dbReference>
<dbReference type="SUPFAM" id="SSF49503">
    <property type="entry name" value="Cupredoxins"/>
    <property type="match status" value="1"/>
</dbReference>
<dbReference type="Gene3D" id="1.10.287.90">
    <property type="match status" value="1"/>
</dbReference>
<dbReference type="InterPro" id="IPR011759">
    <property type="entry name" value="Cyt_c_oxidase_su2_TM_dom"/>
</dbReference>
<evidence type="ECO:0000256" key="11">
    <source>
        <dbReference type="ARBA" id="ARBA00022967"/>
    </source>
</evidence>
<dbReference type="GO" id="GO:0005507">
    <property type="term" value="F:copper ion binding"/>
    <property type="evidence" value="ECO:0007669"/>
    <property type="project" value="InterPro"/>
</dbReference>
<evidence type="ECO:0000256" key="14">
    <source>
        <dbReference type="ARBA" id="ARBA00023008"/>
    </source>
</evidence>
<dbReference type="AlphaFoldDB" id="H7CD25"/>
<evidence type="ECO:0000256" key="5">
    <source>
        <dbReference type="ARBA" id="ARBA00022448"/>
    </source>
</evidence>
<dbReference type="InterPro" id="IPR045187">
    <property type="entry name" value="CcO_II"/>
</dbReference>
<evidence type="ECO:0000256" key="7">
    <source>
        <dbReference type="ARBA" id="ARBA00022692"/>
    </source>
</evidence>
<keyword evidence="16 18" id="KW-0472">Membrane</keyword>
<evidence type="ECO:0000256" key="15">
    <source>
        <dbReference type="ARBA" id="ARBA00023128"/>
    </source>
</evidence>
<keyword evidence="11" id="KW-1278">Translocase</keyword>
<evidence type="ECO:0000256" key="18">
    <source>
        <dbReference type="RuleBase" id="RU000457"/>
    </source>
</evidence>
<keyword evidence="10" id="KW-0460">Magnesium</keyword>
<accession>H7CD25</accession>
<keyword evidence="15 18" id="KW-0496">Mitochondrion</keyword>
<keyword evidence="6 18" id="KW-0679">Respiratory chain</keyword>
<evidence type="ECO:0000256" key="17">
    <source>
        <dbReference type="ARBA" id="ARBA00049512"/>
    </source>
</evidence>
<comment type="subunit">
    <text evidence="3">Component of the cytochrome c oxidase (complex IV, CIV), a multisubunit enzyme composed of a catalytic core of 3 subunits and several supernumerary subunits. The complex exists as a monomer or a dimer and forms supercomplexes (SCs) in the inner mitochondrial membrane with ubiquinol-cytochrome c oxidoreductase (cytochrome b-c1 complex, complex III, CIII).</text>
</comment>
<dbReference type="InterPro" id="IPR002429">
    <property type="entry name" value="CcO_II-like_C"/>
</dbReference>
<comment type="similarity">
    <text evidence="2 18">Belongs to the cytochrome c oxidase subunit 2 family.</text>
</comment>
<dbReference type="Pfam" id="PF02790">
    <property type="entry name" value="COX2_TM"/>
    <property type="match status" value="1"/>
</dbReference>
<evidence type="ECO:0000256" key="12">
    <source>
        <dbReference type="ARBA" id="ARBA00022982"/>
    </source>
</evidence>
<evidence type="ECO:0000256" key="13">
    <source>
        <dbReference type="ARBA" id="ARBA00022989"/>
    </source>
</evidence>
<protein>
    <recommendedName>
        <fullName evidence="4 18">Cytochrome c oxidase subunit 2</fullName>
    </recommendedName>
</protein>
<evidence type="ECO:0000256" key="16">
    <source>
        <dbReference type="ARBA" id="ARBA00023136"/>
    </source>
</evidence>
<proteinExistence type="inferred from homology"/>
<dbReference type="GO" id="GO:0004129">
    <property type="term" value="F:cytochrome-c oxidase activity"/>
    <property type="evidence" value="ECO:0007669"/>
    <property type="project" value="UniProtKB-EC"/>
</dbReference>
<evidence type="ECO:0000256" key="3">
    <source>
        <dbReference type="ARBA" id="ARBA00011164"/>
    </source>
</evidence>
<name>H7CD25_9NEOP</name>
<dbReference type="PRINTS" id="PR01166">
    <property type="entry name" value="CYCOXIDASEII"/>
</dbReference>
<reference evidence="22" key="1">
    <citation type="journal article" date="2012" name="Genome">
        <title>Novel gene rearrangements in the mitochondrial genome of a webspinner, Aposthonia japonica (Insecta: Embioptera).</title>
        <authorList>
            <person name="Komoto N."/>
            <person name="Yukuhiro K."/>
            <person name="Tomita S."/>
        </authorList>
    </citation>
    <scope>NUCLEOTIDE SEQUENCE</scope>
</reference>
<sequence>MMWINLNLIDSNSPVMEHLSIFHDNTMLILTIIMTVISYFLIISIYNKLTNKKLVENQITETLWTIMPGFTLIFIASPSLHLLYLLDEINKPLITLKAIGHQWYWSYEYSDFMSIEFDSFMNNTMNLFPRLTDTDNRTILPFKTFIRIIVTASDVIHSWSMPSFGMKIDGTPGRLNQSSLFSSQSSSSFGQCSEICGINHSFMPIYIESIPPTNFMKWLSNSIKNH</sequence>
<evidence type="ECO:0000256" key="1">
    <source>
        <dbReference type="ARBA" id="ARBA00004448"/>
    </source>
</evidence>
<dbReference type="SUPFAM" id="SSF81464">
    <property type="entry name" value="Cytochrome c oxidase subunit II-like, transmembrane region"/>
    <property type="match status" value="1"/>
</dbReference>
<evidence type="ECO:0000256" key="2">
    <source>
        <dbReference type="ARBA" id="ARBA00007866"/>
    </source>
</evidence>
<geneLocation type="mitochondrion" evidence="22"/>